<dbReference type="InterPro" id="IPR018531">
    <property type="entry name" value="DUF1993"/>
</dbReference>
<proteinExistence type="predicted"/>
<accession>A0A438MYF6</accession>
<name>A0A438MYF6_EXOME</name>
<dbReference type="PANTHER" id="PTHR36922">
    <property type="entry name" value="BLL2446 PROTEIN"/>
    <property type="match status" value="1"/>
</dbReference>
<reference evidence="1 2" key="1">
    <citation type="submission" date="2017-03" db="EMBL/GenBank/DDBJ databases">
        <title>Genomes of endolithic fungi from Antarctica.</title>
        <authorList>
            <person name="Coleine C."/>
            <person name="Masonjones S."/>
            <person name="Stajich J.E."/>
        </authorList>
    </citation>
    <scope>NUCLEOTIDE SEQUENCE [LARGE SCALE GENOMIC DNA]</scope>
    <source>
        <strain evidence="1 2">CCFEE 6314</strain>
    </source>
</reference>
<protein>
    <recommendedName>
        <fullName evidence="3">DUF1993 domain-containing protein</fullName>
    </recommendedName>
</protein>
<dbReference type="Pfam" id="PF09351">
    <property type="entry name" value="DUF1993"/>
    <property type="match status" value="1"/>
</dbReference>
<dbReference type="VEuPathDB" id="FungiDB:PV10_00960"/>
<dbReference type="EMBL" id="NAJM01000042">
    <property type="protein sequence ID" value="RVX67975.1"/>
    <property type="molecule type" value="Genomic_DNA"/>
</dbReference>
<dbReference type="PANTHER" id="PTHR36922:SF1">
    <property type="entry name" value="DUF1993 DOMAIN-CONTAINING PROTEIN"/>
    <property type="match status" value="1"/>
</dbReference>
<dbReference type="Proteomes" id="UP000288859">
    <property type="component" value="Unassembled WGS sequence"/>
</dbReference>
<evidence type="ECO:0000313" key="2">
    <source>
        <dbReference type="Proteomes" id="UP000288859"/>
    </source>
</evidence>
<evidence type="ECO:0000313" key="1">
    <source>
        <dbReference type="EMBL" id="RVX67975.1"/>
    </source>
</evidence>
<evidence type="ECO:0008006" key="3">
    <source>
        <dbReference type="Google" id="ProtNLM"/>
    </source>
</evidence>
<dbReference type="OrthoDB" id="3724345at2759"/>
<gene>
    <name evidence="1" type="ORF">B0A52_08385</name>
</gene>
<dbReference type="SUPFAM" id="SSF109854">
    <property type="entry name" value="DinB/YfiT-like putative metalloenzymes"/>
    <property type="match status" value="1"/>
</dbReference>
<sequence length="165" mass="18568">MASLTLYDTAIIPMIRTLKHLSAILKRGEAHADEKGIDHSELLEARIVADMNLLPFQIQTASNSAKFLAVRVAGVENIAFADDEKTFADLQTRLTRTIEYLEAIDRKQFDGKETAEVVAFNRNFTGLSYVNDFALPNFFFHTVTAYDILRSKGVDIGKKDWLGIR</sequence>
<comment type="caution">
    <text evidence="1">The sequence shown here is derived from an EMBL/GenBank/DDBJ whole genome shotgun (WGS) entry which is preliminary data.</text>
</comment>
<organism evidence="1 2">
    <name type="scientific">Exophiala mesophila</name>
    <name type="common">Black yeast-like fungus</name>
    <dbReference type="NCBI Taxonomy" id="212818"/>
    <lineage>
        <taxon>Eukaryota</taxon>
        <taxon>Fungi</taxon>
        <taxon>Dikarya</taxon>
        <taxon>Ascomycota</taxon>
        <taxon>Pezizomycotina</taxon>
        <taxon>Eurotiomycetes</taxon>
        <taxon>Chaetothyriomycetidae</taxon>
        <taxon>Chaetothyriales</taxon>
        <taxon>Herpotrichiellaceae</taxon>
        <taxon>Exophiala</taxon>
    </lineage>
</organism>
<dbReference type="InterPro" id="IPR034660">
    <property type="entry name" value="DinB/YfiT-like"/>
</dbReference>
<dbReference type="Gene3D" id="1.20.120.450">
    <property type="entry name" value="dinb family like domain"/>
    <property type="match status" value="1"/>
</dbReference>
<dbReference type="AlphaFoldDB" id="A0A438MYF6"/>